<feature type="domain" description="Bacterial sugar transferase" evidence="9">
    <location>
        <begin position="38"/>
        <end position="129"/>
    </location>
</feature>
<comment type="similarity">
    <text evidence="2">Belongs to the bacterial sugar transferase family.</text>
</comment>
<feature type="transmembrane region" description="Helical" evidence="8">
    <location>
        <begin position="44"/>
        <end position="64"/>
    </location>
</feature>
<dbReference type="Pfam" id="PF02397">
    <property type="entry name" value="Bac_transf"/>
    <property type="match status" value="2"/>
</dbReference>
<evidence type="ECO:0000256" key="5">
    <source>
        <dbReference type="ARBA" id="ARBA00022692"/>
    </source>
</evidence>
<evidence type="ECO:0000256" key="6">
    <source>
        <dbReference type="ARBA" id="ARBA00022989"/>
    </source>
</evidence>
<keyword evidence="5 8" id="KW-0812">Transmembrane</keyword>
<name>S4NPI5_9LACO</name>
<keyword evidence="4 10" id="KW-0808">Transferase</keyword>
<evidence type="ECO:0000256" key="2">
    <source>
        <dbReference type="ARBA" id="ARBA00006464"/>
    </source>
</evidence>
<gene>
    <name evidence="10" type="ORF">LOT_2244</name>
</gene>
<dbReference type="GO" id="GO:0016780">
    <property type="term" value="F:phosphotransferase activity, for other substituted phosphate groups"/>
    <property type="evidence" value="ECO:0007669"/>
    <property type="project" value="TreeGrafter"/>
</dbReference>
<accession>S4NPI5</accession>
<dbReference type="eggNOG" id="COG2148">
    <property type="taxonomic scope" value="Bacteria"/>
</dbReference>
<keyword evidence="3" id="KW-1003">Cell membrane</keyword>
<dbReference type="AlphaFoldDB" id="S4NPI5"/>
<dbReference type="GO" id="GO:0005886">
    <property type="term" value="C:plasma membrane"/>
    <property type="evidence" value="ECO:0007669"/>
    <property type="project" value="UniProtKB-SubCell"/>
</dbReference>
<organism evidence="10 11">
    <name type="scientific">Lentilactobacillus otakiensis DSM 19908 = JCM 15040</name>
    <dbReference type="NCBI Taxonomy" id="1423780"/>
    <lineage>
        <taxon>Bacteria</taxon>
        <taxon>Bacillati</taxon>
        <taxon>Bacillota</taxon>
        <taxon>Bacilli</taxon>
        <taxon>Lactobacillales</taxon>
        <taxon>Lactobacillaceae</taxon>
        <taxon>Lentilactobacillus</taxon>
    </lineage>
</organism>
<dbReference type="Proteomes" id="UP000016361">
    <property type="component" value="Unassembled WGS sequence"/>
</dbReference>
<keyword evidence="6 8" id="KW-1133">Transmembrane helix</keyword>
<sequence>MQNEGHSRQSFRHYYSLTNNNIINKDQIEKRIFYHFFKKVFDELLSVVAIIFLIPVFIIIAILIKLDDPKGPIFYSQIRIGRNGHPFKMYKFRSMVVNADKKLNKLLGHNEIEGAMFKMKSDPRVTRVVDELHLNSSQTWGYLFAKRSIDIIVSMFALIILSPVFLLIWIIDLCSTSNRGPLLYKQVRVGYHGKKFKMYKFRSMVINADQKLRANKELYAKYVANNYKLKPDDDPRITKIGYFLRKASIDEIPQFINILKGDMSIVGPRPVVEEELVQYDQQKLLSIKPGAMGLWQASGRSMVGYPQRADIEMKYIDHASLKFDFKILLKNIANIFSRKGAY</sequence>
<evidence type="ECO:0000256" key="4">
    <source>
        <dbReference type="ARBA" id="ARBA00022679"/>
    </source>
</evidence>
<evidence type="ECO:0000256" key="1">
    <source>
        <dbReference type="ARBA" id="ARBA00004236"/>
    </source>
</evidence>
<dbReference type="STRING" id="1423780.FD05_GL000958"/>
<feature type="domain" description="Bacterial sugar transferase" evidence="9">
    <location>
        <begin position="146"/>
        <end position="336"/>
    </location>
</feature>
<dbReference type="EMBL" id="BASH01000011">
    <property type="protein sequence ID" value="GAD17706.1"/>
    <property type="molecule type" value="Genomic_DNA"/>
</dbReference>
<reference evidence="11" key="1">
    <citation type="journal article" date="2013" name="Genome Announc.">
        <title>Draft Genome Sequence of D-Branched-Chain Amino Acid Producer Lactobacillus otakiensis JCM 15040T, Isolated from a Traditional Japanese Pickle.</title>
        <authorList>
            <person name="Doi K."/>
            <person name="Mori K."/>
            <person name="Mutaguchi Y."/>
            <person name="Tashiro K."/>
            <person name="Fujino Y."/>
            <person name="Ohmori T."/>
            <person name="Kuhara S."/>
            <person name="Ohshima T."/>
        </authorList>
    </citation>
    <scope>NUCLEOTIDE SEQUENCE [LARGE SCALE GENOMIC DNA]</scope>
    <source>
        <strain evidence="11">JCM 15040</strain>
    </source>
</reference>
<comment type="subcellular location">
    <subcellularLocation>
        <location evidence="1">Cell membrane</location>
    </subcellularLocation>
</comment>
<feature type="transmembrane region" description="Helical" evidence="8">
    <location>
        <begin position="151"/>
        <end position="171"/>
    </location>
</feature>
<comment type="caution">
    <text evidence="10">The sequence shown here is derived from an EMBL/GenBank/DDBJ whole genome shotgun (WGS) entry which is preliminary data.</text>
</comment>
<protein>
    <submittedName>
        <fullName evidence="10">Undecaprenyl-phosphate galactose phosphotransferase</fullName>
    </submittedName>
</protein>
<dbReference type="PANTHER" id="PTHR30576">
    <property type="entry name" value="COLANIC BIOSYNTHESIS UDP-GLUCOSE LIPID CARRIER TRANSFERASE"/>
    <property type="match status" value="1"/>
</dbReference>
<keyword evidence="7 8" id="KW-0472">Membrane</keyword>
<evidence type="ECO:0000313" key="11">
    <source>
        <dbReference type="Proteomes" id="UP000016361"/>
    </source>
</evidence>
<evidence type="ECO:0000256" key="8">
    <source>
        <dbReference type="SAM" id="Phobius"/>
    </source>
</evidence>
<evidence type="ECO:0000256" key="7">
    <source>
        <dbReference type="ARBA" id="ARBA00023136"/>
    </source>
</evidence>
<evidence type="ECO:0000256" key="3">
    <source>
        <dbReference type="ARBA" id="ARBA00022475"/>
    </source>
</evidence>
<dbReference type="PANTHER" id="PTHR30576:SF4">
    <property type="entry name" value="UNDECAPRENYL-PHOSPHATE GALACTOSE PHOSPHOTRANSFERASE"/>
    <property type="match status" value="1"/>
</dbReference>
<dbReference type="PATRIC" id="fig|1423780.4.peg.960"/>
<dbReference type="InterPro" id="IPR003362">
    <property type="entry name" value="Bact_transf"/>
</dbReference>
<evidence type="ECO:0000259" key="9">
    <source>
        <dbReference type="Pfam" id="PF02397"/>
    </source>
</evidence>
<proteinExistence type="inferred from homology"/>
<keyword evidence="11" id="KW-1185">Reference proteome</keyword>
<evidence type="ECO:0000313" key="10">
    <source>
        <dbReference type="EMBL" id="GAD17706.1"/>
    </source>
</evidence>